<protein>
    <submittedName>
        <fullName evidence="5">Methyltransferase domain-containing protein</fullName>
    </submittedName>
</protein>
<dbReference type="Proteomes" id="UP000190774">
    <property type="component" value="Unassembled WGS sequence"/>
</dbReference>
<keyword evidence="1 5" id="KW-0489">Methyltransferase</keyword>
<evidence type="ECO:0000313" key="6">
    <source>
        <dbReference type="Proteomes" id="UP000190774"/>
    </source>
</evidence>
<evidence type="ECO:0000256" key="2">
    <source>
        <dbReference type="ARBA" id="ARBA00022679"/>
    </source>
</evidence>
<keyword evidence="3" id="KW-0949">S-adenosyl-L-methionine</keyword>
<evidence type="ECO:0000313" key="5">
    <source>
        <dbReference type="EMBL" id="SKA76575.1"/>
    </source>
</evidence>
<dbReference type="STRING" id="48467.SAMN02745166_00201"/>
<dbReference type="CDD" id="cd02440">
    <property type="entry name" value="AdoMet_MTases"/>
    <property type="match status" value="1"/>
</dbReference>
<keyword evidence="6" id="KW-1185">Reference proteome</keyword>
<gene>
    <name evidence="5" type="ORF">SAMN02745166_00201</name>
</gene>
<reference evidence="6" key="1">
    <citation type="submission" date="2017-02" db="EMBL/GenBank/DDBJ databases">
        <authorList>
            <person name="Varghese N."/>
            <person name="Submissions S."/>
        </authorList>
    </citation>
    <scope>NUCLEOTIDE SEQUENCE [LARGE SCALE GENOMIC DNA]</scope>
    <source>
        <strain evidence="6">ATCC 700200</strain>
    </source>
</reference>
<evidence type="ECO:0000256" key="1">
    <source>
        <dbReference type="ARBA" id="ARBA00022603"/>
    </source>
</evidence>
<name>A0A1T4WI48_9BACT</name>
<dbReference type="GO" id="GO:0008168">
    <property type="term" value="F:methyltransferase activity"/>
    <property type="evidence" value="ECO:0007669"/>
    <property type="project" value="UniProtKB-KW"/>
</dbReference>
<dbReference type="Gene3D" id="3.40.50.150">
    <property type="entry name" value="Vaccinia Virus protein VP39"/>
    <property type="match status" value="1"/>
</dbReference>
<feature type="domain" description="Methyltransferase" evidence="4">
    <location>
        <begin position="47"/>
        <end position="143"/>
    </location>
</feature>
<sequence length="262" mass="30555">MPTDHRDWYDTPLYYDIIFDGDTPREAAFLEEVWACYGPRSRTRKLLEPACGSGRLVLEMARRGWKVSGFDGNERMLQFARERLSKEGLQALLWSDWMQSFHLPKTEPYDLAHCLVSTFKYLLTEADAVAFLQRIAACLKPGGVFALGLHLSDYSKGKEEHERWVAQRDDIHVVCNTHTWAPNRKTRLEDLRTRLKITHAGRSHLQETRWQFRTYDARQVKALLGQVPELHLAACYDFTYNIHEPRELDDSYADIVLILVRE</sequence>
<accession>A0A1T4WI48</accession>
<dbReference type="AlphaFoldDB" id="A0A1T4WI48"/>
<dbReference type="InterPro" id="IPR041698">
    <property type="entry name" value="Methyltransf_25"/>
</dbReference>
<dbReference type="Pfam" id="PF13649">
    <property type="entry name" value="Methyltransf_25"/>
    <property type="match status" value="1"/>
</dbReference>
<dbReference type="GO" id="GO:0032259">
    <property type="term" value="P:methylation"/>
    <property type="evidence" value="ECO:0007669"/>
    <property type="project" value="UniProtKB-KW"/>
</dbReference>
<dbReference type="Gene3D" id="2.20.25.110">
    <property type="entry name" value="S-adenosyl-L-methionine-dependent methyltransferases"/>
    <property type="match status" value="1"/>
</dbReference>
<dbReference type="PANTHER" id="PTHR43464:SF19">
    <property type="entry name" value="UBIQUINONE BIOSYNTHESIS O-METHYLTRANSFERASE, MITOCHONDRIAL"/>
    <property type="match status" value="1"/>
</dbReference>
<evidence type="ECO:0000259" key="4">
    <source>
        <dbReference type="Pfam" id="PF13649"/>
    </source>
</evidence>
<dbReference type="EMBL" id="FUYE01000001">
    <property type="protein sequence ID" value="SKA76575.1"/>
    <property type="molecule type" value="Genomic_DNA"/>
</dbReference>
<organism evidence="5 6">
    <name type="scientific">Prosthecobacter debontii</name>
    <dbReference type="NCBI Taxonomy" id="48467"/>
    <lineage>
        <taxon>Bacteria</taxon>
        <taxon>Pseudomonadati</taxon>
        <taxon>Verrucomicrobiota</taxon>
        <taxon>Verrucomicrobiia</taxon>
        <taxon>Verrucomicrobiales</taxon>
        <taxon>Verrucomicrobiaceae</taxon>
        <taxon>Prosthecobacter</taxon>
    </lineage>
</organism>
<dbReference type="PANTHER" id="PTHR43464">
    <property type="entry name" value="METHYLTRANSFERASE"/>
    <property type="match status" value="1"/>
</dbReference>
<dbReference type="SUPFAM" id="SSF53335">
    <property type="entry name" value="S-adenosyl-L-methionine-dependent methyltransferases"/>
    <property type="match status" value="1"/>
</dbReference>
<proteinExistence type="predicted"/>
<dbReference type="InterPro" id="IPR029063">
    <property type="entry name" value="SAM-dependent_MTases_sf"/>
</dbReference>
<keyword evidence="2 5" id="KW-0808">Transferase</keyword>
<evidence type="ECO:0000256" key="3">
    <source>
        <dbReference type="ARBA" id="ARBA00022691"/>
    </source>
</evidence>